<dbReference type="Pfam" id="PF01493">
    <property type="entry name" value="GXGXG"/>
    <property type="match status" value="1"/>
</dbReference>
<dbReference type="GO" id="GO:0004355">
    <property type="term" value="F:glutamate synthase (NADPH) activity"/>
    <property type="evidence" value="ECO:0007669"/>
    <property type="project" value="UniProtKB-EC"/>
</dbReference>
<keyword evidence="13" id="KW-0408">Iron</keyword>
<dbReference type="STRING" id="395494.Galf_0174"/>
<dbReference type="GO" id="GO:0006537">
    <property type="term" value="P:glutamate biosynthetic process"/>
    <property type="evidence" value="ECO:0007669"/>
    <property type="project" value="UniProtKB-KW"/>
</dbReference>
<dbReference type="Gene3D" id="3.60.20.10">
    <property type="entry name" value="Glutamine Phosphoribosylpyrophosphate, subunit 1, domain 1"/>
    <property type="match status" value="1"/>
</dbReference>
<dbReference type="SUPFAM" id="SSF51395">
    <property type="entry name" value="FMN-linked oxidoreductases"/>
    <property type="match status" value="1"/>
</dbReference>
<keyword evidence="12 22" id="KW-0560">Oxidoreductase</keyword>
<comment type="similarity">
    <text evidence="4">Belongs to the glutamate synthase family.</text>
</comment>
<dbReference type="FunFam" id="3.20.20.70:FF:000031">
    <property type="entry name" value="Glutamate synthase 1 [NADH]"/>
    <property type="match status" value="1"/>
</dbReference>
<evidence type="ECO:0000256" key="1">
    <source>
        <dbReference type="ARBA" id="ARBA00001917"/>
    </source>
</evidence>
<dbReference type="PANTHER" id="PTHR11938">
    <property type="entry name" value="FAD NADPH DEHYDROGENASE/OXIDOREDUCTASE"/>
    <property type="match status" value="1"/>
</dbReference>
<sequence length="1552" mass="167650">MVNSSLPMQQGLYDPRQERDACGVGFVAHIKGKKSHDMVSQGLQILENLTHRGATGADPLAGDGAGILLQIPDAFFRVQCAARGLALPEVYGVGMLFLPTDVAARAACEQIIADKIAAEGQILLGWRDVPVNSAILGESVKLVEPTVRQVFIGCGANCIDTDSFERKLFVIRKTAEHAVNALPNVQGFYIPSLSARTIVYKGMLLADQVGKYYPDLQDSTLVSALALVHQRFSTNTFPSWDLAHPFRMIAHNGEINTVRGNVNWMAARHAAMSSKLLGEDLEKLWPLIVDGQSDSACFDNALELLVAGGYSLPHAMMLLIPEAWAGNPLMDEERRAFYEYHAALMEPWDGPAAVAFTDGKMIGATLDRNGLRPARYLITDDDVVLLASEMGVLNIPQHKVVKKWRLQPGRMFLIDMEAGRIIDDSELKTQLATAKPYRQWIDESRFFLGDLPSTVSEVKLAASLLDTQQAFGYSQEDIKFILAPMIAAGEEPTGSMGTDAALAVLSNKNRSFFDYFQQLFAQVTNPPIDPIREEIVMSLTSFIGPKPNLLGIEETVPSLRLEVHQPVLSNDDIARLRNIDALTQGRYRSLVLDITYPATEGAAGCEASVMALCAAADRAVADGYNVLILSDRSMSAERVAIPALVACSKVHQHLVREGLRTSTGLVVDTGSAREVHHFALLAGYGAEAVCPWLAFETIMAMSAASGTDAKEAKKRFIKAIDKGLMKVMSKMGISTYQSYCGAQIFEAIGLNASFVAQYFTGTATQIEGIGLSEVAEEALRNHKDAFGKDPVLANALDAGGEYAYRVRGEEHMWTPDSIAKLQMATRTNNASTYKEYAKLINDQSTKLKTLRGLFEIKSVGASVPLDEVDSAASIVKRFVTGAMSLGSISTEAHTNLAIAMNRIGGKSNTGEGGEDAARFAVLKGGEMLSDIIGKSRIEADREMLAGDSLRSKIKQVASGRFGVTAEYLASADQIQIKMAQGAKPGEGGQLPGHKVSEYIAKLRFSVPGVGLISPPPHHDIYSIEDLAQLIHDLKNSNPSASISVKLVSEVGVGTVAAGVSKAKADHIVVSGFDGGTGASPLSSIKHAGTPWELGLAEAQQTLVLNQLRGRVALQVDGQLKTGRDVLIGALLGADEFGFATAPLVVQGCIMMRKCHLNTCPVGVATQDPELRRKFTGQPEHVVNYFFFVAEEVRELMAQMGIRRFVDLIGRSDLLDVKHSIAHWKSQGLDFSKVFHQPAVAASVARQHAEQQDHELDRALDNTLIAGAKAALENQVAVVIESPIRNVNRTVGTMLSHQVARRYGNAGLPADTIRVNFKGTAGQSFGAFLSHGISFELRGEGNDYVGKGLCGGRIAIMPPAEAKLVASENIIVGNTVLYGATSGECYFNGVAGERFAVRNSGAIAVVEGLGDHGCEYMTGGMVIVLGQTGRNFAAGMSGGVAYVLDETGDFEKRCNLTMVALEPVEEELATLDSTDELPSSHGRVHFNHLNKADEHALREQIEKHLLYTGSERARMVLENWADYLPKFTKVMPTDYRRALQEQAAENVKNGEAA</sequence>
<accession>D9SIG2</accession>
<dbReference type="InterPro" id="IPR002932">
    <property type="entry name" value="Glu_synthdom"/>
</dbReference>
<dbReference type="FunFam" id="3.60.20.10:FF:000001">
    <property type="entry name" value="Glutamate synthase, large subunit"/>
    <property type="match status" value="1"/>
</dbReference>
<evidence type="ECO:0000256" key="3">
    <source>
        <dbReference type="ARBA" id="ARBA00001974"/>
    </source>
</evidence>
<dbReference type="FunFam" id="3.20.20.70:FF:000053">
    <property type="entry name" value="Glutamate synthase large subunit"/>
    <property type="match status" value="1"/>
</dbReference>
<comment type="cofactor">
    <cofactor evidence="2">
        <name>[3Fe-4S] cluster</name>
        <dbReference type="ChEBI" id="CHEBI:21137"/>
    </cofactor>
</comment>
<dbReference type="CDD" id="cd00713">
    <property type="entry name" value="GltS"/>
    <property type="match status" value="1"/>
</dbReference>
<dbReference type="Proteomes" id="UP000001235">
    <property type="component" value="Chromosome"/>
</dbReference>
<dbReference type="FunFam" id="2.160.20.60:FF:000001">
    <property type="entry name" value="Glutamate synthase, large subunit"/>
    <property type="match status" value="1"/>
</dbReference>
<dbReference type="NCBIfam" id="NF008730">
    <property type="entry name" value="PRK11750.1"/>
    <property type="match status" value="1"/>
</dbReference>
<evidence type="ECO:0000256" key="11">
    <source>
        <dbReference type="ARBA" id="ARBA00022962"/>
    </source>
</evidence>
<gene>
    <name evidence="22" type="ordered locus">Galf_0174</name>
</gene>
<evidence type="ECO:0000256" key="9">
    <source>
        <dbReference type="ARBA" id="ARBA00022723"/>
    </source>
</evidence>
<evidence type="ECO:0000256" key="20">
    <source>
        <dbReference type="ARBA" id="ARBA00079921"/>
    </source>
</evidence>
<evidence type="ECO:0000256" key="2">
    <source>
        <dbReference type="ARBA" id="ARBA00001927"/>
    </source>
</evidence>
<dbReference type="eggNOG" id="COG0067">
    <property type="taxonomic scope" value="Bacteria"/>
</dbReference>
<keyword evidence="6" id="KW-0028">Amino-acid biosynthesis</keyword>
<evidence type="ECO:0000256" key="7">
    <source>
        <dbReference type="ARBA" id="ARBA00022630"/>
    </source>
</evidence>
<dbReference type="Pfam" id="PF01645">
    <property type="entry name" value="Glu_synthase"/>
    <property type="match status" value="1"/>
</dbReference>
<keyword evidence="16" id="KW-0003">3Fe-4S</keyword>
<dbReference type="InterPro" id="IPR029055">
    <property type="entry name" value="Ntn_hydrolases_N"/>
</dbReference>
<keyword evidence="23" id="KW-1185">Reference proteome</keyword>
<dbReference type="GO" id="GO:0051538">
    <property type="term" value="F:3 iron, 4 sulfur cluster binding"/>
    <property type="evidence" value="ECO:0007669"/>
    <property type="project" value="UniProtKB-KW"/>
</dbReference>
<evidence type="ECO:0000256" key="15">
    <source>
        <dbReference type="ARBA" id="ARBA00023164"/>
    </source>
</evidence>
<dbReference type="Pfam" id="PF00310">
    <property type="entry name" value="GATase_2"/>
    <property type="match status" value="1"/>
</dbReference>
<evidence type="ECO:0000256" key="10">
    <source>
        <dbReference type="ARBA" id="ARBA00022827"/>
    </source>
</evidence>
<evidence type="ECO:0000256" key="19">
    <source>
        <dbReference type="ARBA" id="ARBA00072108"/>
    </source>
</evidence>
<evidence type="ECO:0000313" key="23">
    <source>
        <dbReference type="Proteomes" id="UP000001235"/>
    </source>
</evidence>
<comment type="catalytic activity">
    <reaction evidence="18">
        <text>2 L-glutamate + NADP(+) = L-glutamine + 2-oxoglutarate + NADPH + H(+)</text>
        <dbReference type="Rhea" id="RHEA:15501"/>
        <dbReference type="ChEBI" id="CHEBI:15378"/>
        <dbReference type="ChEBI" id="CHEBI:16810"/>
        <dbReference type="ChEBI" id="CHEBI:29985"/>
        <dbReference type="ChEBI" id="CHEBI:57783"/>
        <dbReference type="ChEBI" id="CHEBI:58349"/>
        <dbReference type="ChEBI" id="CHEBI:58359"/>
        <dbReference type="EC" id="1.4.1.13"/>
    </reaction>
</comment>
<name>D9SIG2_GALCS</name>
<protein>
    <recommendedName>
        <fullName evidence="19">Glutamate synthase [NADPH] large chain</fullName>
        <ecNumber evidence="5">1.4.1.13</ecNumber>
    </recommendedName>
    <alternativeName>
        <fullName evidence="20">Glutamate synthase subunit alpha</fullName>
    </alternativeName>
</protein>
<dbReference type="InterPro" id="IPR036485">
    <property type="entry name" value="Glu_synth_asu_C_sf"/>
</dbReference>
<keyword evidence="15" id="KW-0314">Glutamate biosynthesis</keyword>
<evidence type="ECO:0000256" key="5">
    <source>
        <dbReference type="ARBA" id="ARBA00012079"/>
    </source>
</evidence>
<dbReference type="PROSITE" id="PS51278">
    <property type="entry name" value="GATASE_TYPE_2"/>
    <property type="match status" value="1"/>
</dbReference>
<evidence type="ECO:0000256" key="6">
    <source>
        <dbReference type="ARBA" id="ARBA00022605"/>
    </source>
</evidence>
<dbReference type="EC" id="1.4.1.13" evidence="5"/>
<dbReference type="Gene3D" id="3.20.20.70">
    <property type="entry name" value="Aldolase class I"/>
    <property type="match status" value="2"/>
</dbReference>
<organism evidence="22 23">
    <name type="scientific">Gallionella capsiferriformans (strain ES-2)</name>
    <name type="common">Gallionella ferruginea capsiferriformans (strain ES-2)</name>
    <dbReference type="NCBI Taxonomy" id="395494"/>
    <lineage>
        <taxon>Bacteria</taxon>
        <taxon>Pseudomonadati</taxon>
        <taxon>Pseudomonadota</taxon>
        <taxon>Betaproteobacteria</taxon>
        <taxon>Nitrosomonadales</taxon>
        <taxon>Gallionellaceae</taxon>
        <taxon>Gallionella</taxon>
    </lineage>
</organism>
<proteinExistence type="inferred from homology"/>
<keyword evidence="11" id="KW-0315">Glutamine amidotransferase</keyword>
<dbReference type="KEGG" id="gca:Galf_0174"/>
<evidence type="ECO:0000256" key="16">
    <source>
        <dbReference type="ARBA" id="ARBA00023291"/>
    </source>
</evidence>
<comment type="pathway">
    <text evidence="17">Amino-acid biosynthesis; L-glutamate biosynthesis via GLT pathway; L-glutamate from 2-oxoglutarate and L-glutamine (NADP(+) route): step 1/1.</text>
</comment>
<feature type="domain" description="Glutamine amidotransferase type-2" evidence="21">
    <location>
        <begin position="22"/>
        <end position="417"/>
    </location>
</feature>
<dbReference type="eggNOG" id="COG0070">
    <property type="taxonomic scope" value="Bacteria"/>
</dbReference>
<keyword evidence="14" id="KW-0411">Iron-sulfur</keyword>
<dbReference type="InterPro" id="IPR006982">
    <property type="entry name" value="Glu_synth_centr_N"/>
</dbReference>
<evidence type="ECO:0000256" key="13">
    <source>
        <dbReference type="ARBA" id="ARBA00023004"/>
    </source>
</evidence>
<reference evidence="22 23" key="1">
    <citation type="submission" date="2010-08" db="EMBL/GenBank/DDBJ databases">
        <title>Complete sequence of Gallionella capsiferriformans ES-2.</title>
        <authorList>
            <consortium name="US DOE Joint Genome Institute"/>
            <person name="Lucas S."/>
            <person name="Copeland A."/>
            <person name="Lapidus A."/>
            <person name="Cheng J.-F."/>
            <person name="Bruce D."/>
            <person name="Goodwin L."/>
            <person name="Pitluck S."/>
            <person name="Chertkov O."/>
            <person name="Davenport K.W."/>
            <person name="Detter J.C."/>
            <person name="Han C."/>
            <person name="Tapia R."/>
            <person name="Land M."/>
            <person name="Hauser L."/>
            <person name="Chang Y.-J."/>
            <person name="Jeffries C."/>
            <person name="Kyrpides N."/>
            <person name="Ivanova N."/>
            <person name="Mikhailova N."/>
            <person name="Shelobolina E.S."/>
            <person name="Picardal F."/>
            <person name="Roden E."/>
            <person name="Emerson D."/>
            <person name="Woyke T."/>
        </authorList>
    </citation>
    <scope>NUCLEOTIDE SEQUENCE [LARGE SCALE GENOMIC DNA]</scope>
    <source>
        <strain evidence="22 23">ES-2</strain>
    </source>
</reference>
<keyword evidence="10" id="KW-0274">FAD</keyword>
<dbReference type="MEROPS" id="C44.003"/>
<comment type="cofactor">
    <cofactor evidence="3">
        <name>FAD</name>
        <dbReference type="ChEBI" id="CHEBI:57692"/>
    </cofactor>
</comment>
<keyword evidence="9" id="KW-0479">Metal-binding</keyword>
<evidence type="ECO:0000256" key="4">
    <source>
        <dbReference type="ARBA" id="ARBA00009716"/>
    </source>
</evidence>
<dbReference type="EMBL" id="CP002159">
    <property type="protein sequence ID" value="ADL54219.1"/>
    <property type="molecule type" value="Genomic_DNA"/>
</dbReference>
<dbReference type="Pfam" id="PF04898">
    <property type="entry name" value="Glu_syn_central"/>
    <property type="match status" value="1"/>
</dbReference>
<comment type="cofactor">
    <cofactor evidence="1">
        <name>FMN</name>
        <dbReference type="ChEBI" id="CHEBI:58210"/>
    </cofactor>
</comment>
<evidence type="ECO:0000313" key="22">
    <source>
        <dbReference type="EMBL" id="ADL54219.1"/>
    </source>
</evidence>
<keyword evidence="7" id="KW-0285">Flavoprotein</keyword>
<evidence type="ECO:0000259" key="21">
    <source>
        <dbReference type="PROSITE" id="PS51278"/>
    </source>
</evidence>
<evidence type="ECO:0000256" key="8">
    <source>
        <dbReference type="ARBA" id="ARBA00022643"/>
    </source>
</evidence>
<dbReference type="InterPro" id="IPR017932">
    <property type="entry name" value="GATase_2_dom"/>
</dbReference>
<dbReference type="InterPro" id="IPR050711">
    <property type="entry name" value="ET-N_metabolism_enzyme"/>
</dbReference>
<dbReference type="eggNOG" id="COG0069">
    <property type="taxonomic scope" value="Bacteria"/>
</dbReference>
<dbReference type="SUPFAM" id="SSF56235">
    <property type="entry name" value="N-terminal nucleophile aminohydrolases (Ntn hydrolases)"/>
    <property type="match status" value="1"/>
</dbReference>
<dbReference type="CDD" id="cd02808">
    <property type="entry name" value="GltS_FMN"/>
    <property type="match status" value="1"/>
</dbReference>
<dbReference type="HOGENOM" id="CLU_000422_8_2_4"/>
<dbReference type="InterPro" id="IPR013785">
    <property type="entry name" value="Aldolase_TIM"/>
</dbReference>
<evidence type="ECO:0000256" key="17">
    <source>
        <dbReference type="ARBA" id="ARBA00037898"/>
    </source>
</evidence>
<evidence type="ECO:0000256" key="14">
    <source>
        <dbReference type="ARBA" id="ARBA00023014"/>
    </source>
</evidence>
<dbReference type="InterPro" id="IPR002489">
    <property type="entry name" value="Glu_synth_asu_C"/>
</dbReference>
<keyword evidence="8" id="KW-0288">FMN</keyword>
<dbReference type="GO" id="GO:0046872">
    <property type="term" value="F:metal ion binding"/>
    <property type="evidence" value="ECO:0007669"/>
    <property type="project" value="UniProtKB-KW"/>
</dbReference>
<evidence type="ECO:0000256" key="12">
    <source>
        <dbReference type="ARBA" id="ARBA00023002"/>
    </source>
</evidence>
<dbReference type="Gene3D" id="2.160.20.60">
    <property type="entry name" value="Glutamate synthase, alpha subunit, C-terminal domain"/>
    <property type="match status" value="1"/>
</dbReference>
<dbReference type="GO" id="GO:0019676">
    <property type="term" value="P:ammonia assimilation cycle"/>
    <property type="evidence" value="ECO:0007669"/>
    <property type="project" value="TreeGrafter"/>
</dbReference>
<dbReference type="SUPFAM" id="SSF69336">
    <property type="entry name" value="Alpha subunit of glutamate synthase, C-terminal domain"/>
    <property type="match status" value="1"/>
</dbReference>
<dbReference type="PANTHER" id="PTHR11938:SF133">
    <property type="entry name" value="GLUTAMATE SYNTHASE (NADH)"/>
    <property type="match status" value="1"/>
</dbReference>
<dbReference type="CDD" id="cd00982">
    <property type="entry name" value="gltB_C"/>
    <property type="match status" value="1"/>
</dbReference>
<evidence type="ECO:0000256" key="18">
    <source>
        <dbReference type="ARBA" id="ARBA00048151"/>
    </source>
</evidence>